<keyword evidence="1" id="KW-1133">Transmembrane helix</keyword>
<dbReference type="GeneID" id="88085811"/>
<name>A0A142KE84_9ACTN</name>
<accession>A0A142KE84</accession>
<feature type="transmembrane region" description="Helical" evidence="1">
    <location>
        <begin position="25"/>
        <end position="46"/>
    </location>
</feature>
<organism evidence="2 4">
    <name type="scientific">Acidipropionibacterium acidipropionici</name>
    <dbReference type="NCBI Taxonomy" id="1748"/>
    <lineage>
        <taxon>Bacteria</taxon>
        <taxon>Bacillati</taxon>
        <taxon>Actinomycetota</taxon>
        <taxon>Actinomycetes</taxon>
        <taxon>Propionibacteriales</taxon>
        <taxon>Propionibacteriaceae</taxon>
        <taxon>Acidipropionibacterium</taxon>
    </lineage>
</organism>
<gene>
    <name evidence="3" type="ORF">A8L58_03420</name>
    <name evidence="2" type="ORF">AXH35_01955</name>
</gene>
<dbReference type="KEGG" id="aaci:ASQ49_12430"/>
<evidence type="ECO:0000313" key="5">
    <source>
        <dbReference type="Proteomes" id="UP000178666"/>
    </source>
</evidence>
<protein>
    <submittedName>
        <fullName evidence="2">Uncharacterized protein</fullName>
    </submittedName>
</protein>
<dbReference type="Proteomes" id="UP000075221">
    <property type="component" value="Chromosome"/>
</dbReference>
<evidence type="ECO:0000256" key="1">
    <source>
        <dbReference type="SAM" id="Phobius"/>
    </source>
</evidence>
<dbReference type="Proteomes" id="UP000178666">
    <property type="component" value="Chromosome"/>
</dbReference>
<dbReference type="OMA" id="QPATYES"/>
<evidence type="ECO:0000313" key="4">
    <source>
        <dbReference type="Proteomes" id="UP000075221"/>
    </source>
</evidence>
<evidence type="ECO:0000313" key="3">
    <source>
        <dbReference type="EMBL" id="AOZ45917.1"/>
    </source>
</evidence>
<sequence>MSSPAEPAPSRARQVREYEDGKSPAAWTGVIIAAVGFIVATVGAMAGPNWTVIIVGAAVVVVALIVTGIMKAAGLGQSH</sequence>
<dbReference type="NCBIfam" id="NF041681">
    <property type="entry name" value="HGxxPAAW"/>
    <property type="match status" value="1"/>
</dbReference>
<keyword evidence="1" id="KW-0472">Membrane</keyword>
<dbReference type="AlphaFoldDB" id="A0A142KE84"/>
<dbReference type="EMBL" id="CP014352">
    <property type="protein sequence ID" value="AMS04422.1"/>
    <property type="molecule type" value="Genomic_DNA"/>
</dbReference>
<keyword evidence="1" id="KW-0812">Transmembrane</keyword>
<feature type="transmembrane region" description="Helical" evidence="1">
    <location>
        <begin position="52"/>
        <end position="73"/>
    </location>
</feature>
<reference evidence="3 5" key="1">
    <citation type="journal article" date="2016" name="Plant Dis.">
        <title>Improved production of propionic acid using genome shuffling.</title>
        <authorList>
            <person name="Luna-Flores C.H."/>
            <person name="Palfreyman R.W."/>
            <person name="Kromer J.O."/>
            <person name="Nielsen L.K."/>
            <person name="Marcellin E."/>
        </authorList>
    </citation>
    <scope>NUCLEOTIDE SEQUENCE [LARGE SCALE GENOMIC DNA]</scope>
    <source>
        <strain evidence="3 5">F3E8</strain>
    </source>
</reference>
<dbReference type="EMBL" id="CP015970">
    <property type="protein sequence ID" value="AOZ45917.1"/>
    <property type="molecule type" value="Genomic_DNA"/>
</dbReference>
<dbReference type="RefSeq" id="WP_015070534.1">
    <property type="nucleotide sequence ID" value="NZ_CP013126.1"/>
</dbReference>
<evidence type="ECO:0000313" key="2">
    <source>
        <dbReference type="EMBL" id="AMS04422.1"/>
    </source>
</evidence>
<keyword evidence="5" id="KW-1185">Reference proteome</keyword>
<proteinExistence type="predicted"/>
<dbReference type="OrthoDB" id="3872677at2"/>
<reference evidence="2 4" key="2">
    <citation type="submission" date="2016-02" db="EMBL/GenBank/DDBJ databases">
        <title>Complete Genome Sequence of Propionibacterium acidipropionici ATCC 55737.</title>
        <authorList>
            <person name="Luna Flores C.H."/>
            <person name="Nielsen L.K."/>
            <person name="Marcellin E."/>
        </authorList>
    </citation>
    <scope>NUCLEOTIDE SEQUENCE [LARGE SCALE GENOMIC DNA]</scope>
    <source>
        <strain evidence="2 4">ATCC 55737</strain>
    </source>
</reference>